<accession>A0A8H4W4U5</accession>
<proteinExistence type="predicted"/>
<keyword evidence="2" id="KW-1185">Reference proteome</keyword>
<dbReference type="OrthoDB" id="5328813at2759"/>
<sequence length="226" mass="25461">MDGEIPQTATEDVKEQLLHLVPTYESLTTTSKIHFIQSLVSRLIVELIFDAYFIGLPLEQAEELEKVEKYLSGFSPIESINQWRSTTLSLLRKDAPEKLKAETGVVVESIVHQINNIMESISDVQPSDARDQSLRTLINSSIELSRMLRAQKAIFAVVMPLIETHQQTMFDPEIMEDIGGEDEETLSEREIRCITFPGIVKAGDENGERGYLKNVVAKIRVLCSPD</sequence>
<gene>
    <name evidence="1" type="ORF">G7Y89_g6350</name>
</gene>
<dbReference type="AlphaFoldDB" id="A0A8H4W4U5"/>
<evidence type="ECO:0000313" key="2">
    <source>
        <dbReference type="Proteomes" id="UP000566819"/>
    </source>
</evidence>
<protein>
    <submittedName>
        <fullName evidence="1">Uncharacterized protein</fullName>
    </submittedName>
</protein>
<dbReference type="Proteomes" id="UP000566819">
    <property type="component" value="Unassembled WGS sequence"/>
</dbReference>
<reference evidence="1 2" key="1">
    <citation type="submission" date="2020-03" db="EMBL/GenBank/DDBJ databases">
        <title>Draft Genome Sequence of Cudoniella acicularis.</title>
        <authorList>
            <person name="Buettner E."/>
            <person name="Kellner H."/>
        </authorList>
    </citation>
    <scope>NUCLEOTIDE SEQUENCE [LARGE SCALE GENOMIC DNA]</scope>
    <source>
        <strain evidence="1 2">DSM 108380</strain>
    </source>
</reference>
<comment type="caution">
    <text evidence="1">The sequence shown here is derived from an EMBL/GenBank/DDBJ whole genome shotgun (WGS) entry which is preliminary data.</text>
</comment>
<dbReference type="EMBL" id="JAAMPI010000411">
    <property type="protein sequence ID" value="KAF4631770.1"/>
    <property type="molecule type" value="Genomic_DNA"/>
</dbReference>
<evidence type="ECO:0000313" key="1">
    <source>
        <dbReference type="EMBL" id="KAF4631770.1"/>
    </source>
</evidence>
<name>A0A8H4W4U5_9HELO</name>
<organism evidence="1 2">
    <name type="scientific">Cudoniella acicularis</name>
    <dbReference type="NCBI Taxonomy" id="354080"/>
    <lineage>
        <taxon>Eukaryota</taxon>
        <taxon>Fungi</taxon>
        <taxon>Dikarya</taxon>
        <taxon>Ascomycota</taxon>
        <taxon>Pezizomycotina</taxon>
        <taxon>Leotiomycetes</taxon>
        <taxon>Helotiales</taxon>
        <taxon>Tricladiaceae</taxon>
        <taxon>Cudoniella</taxon>
    </lineage>
</organism>